<dbReference type="Proteomes" id="UP000627166">
    <property type="component" value="Unassembled WGS sequence"/>
</dbReference>
<dbReference type="Gene3D" id="3.30.70.100">
    <property type="match status" value="1"/>
</dbReference>
<dbReference type="Pfam" id="PF07876">
    <property type="entry name" value="Dabb"/>
    <property type="match status" value="1"/>
</dbReference>
<protein>
    <submittedName>
        <fullName evidence="2">Dabb family protein</fullName>
    </submittedName>
</protein>
<sequence length="96" mass="11233">MFTHIVFFKLKEATDENLQKVKNILLAMEGNVPMLKYLEVGVDELHTERSYDIVLITKFDSLEDMNDYQKYPYHVEQVLAPLKDMIESSKAVDYSN</sequence>
<keyword evidence="3" id="KW-1185">Reference proteome</keyword>
<dbReference type="SUPFAM" id="SSF54909">
    <property type="entry name" value="Dimeric alpha+beta barrel"/>
    <property type="match status" value="1"/>
</dbReference>
<evidence type="ECO:0000313" key="3">
    <source>
        <dbReference type="Proteomes" id="UP000627166"/>
    </source>
</evidence>
<accession>A0ABR8YTT6</accession>
<dbReference type="InterPro" id="IPR013097">
    <property type="entry name" value="Dabb"/>
</dbReference>
<dbReference type="InterPro" id="IPR011008">
    <property type="entry name" value="Dimeric_a/b-barrel"/>
</dbReference>
<dbReference type="EMBL" id="JACSQB010000093">
    <property type="protein sequence ID" value="MBD8047691.1"/>
    <property type="molecule type" value="Genomic_DNA"/>
</dbReference>
<feature type="domain" description="Stress-response A/B barrel" evidence="1">
    <location>
        <begin position="2"/>
        <end position="94"/>
    </location>
</feature>
<dbReference type="PANTHER" id="PTHR37832">
    <property type="entry name" value="BLL2683 PROTEIN"/>
    <property type="match status" value="1"/>
</dbReference>
<dbReference type="SMART" id="SM00886">
    <property type="entry name" value="Dabb"/>
    <property type="match status" value="1"/>
</dbReference>
<reference evidence="2 3" key="1">
    <citation type="submission" date="2020-08" db="EMBL/GenBank/DDBJ databases">
        <title>A Genomic Blueprint of the Chicken Gut Microbiome.</title>
        <authorList>
            <person name="Gilroy R."/>
            <person name="Ravi A."/>
            <person name="Getino M."/>
            <person name="Pursley I."/>
            <person name="Horton D.L."/>
            <person name="Alikhan N.-F."/>
            <person name="Baker D."/>
            <person name="Gharbi K."/>
            <person name="Hall N."/>
            <person name="Watson M."/>
            <person name="Adriaenssens E.M."/>
            <person name="Foster-Nyarko E."/>
            <person name="Jarju S."/>
            <person name="Secka A."/>
            <person name="Antonio M."/>
            <person name="Oren A."/>
            <person name="Chaudhuri R."/>
            <person name="La Ragione R.M."/>
            <person name="Hildebrand F."/>
            <person name="Pallen M.J."/>
        </authorList>
    </citation>
    <scope>NUCLEOTIDE SEQUENCE [LARGE SCALE GENOMIC DNA]</scope>
    <source>
        <strain evidence="2 3">N37</strain>
    </source>
</reference>
<dbReference type="RefSeq" id="WP_191740653.1">
    <property type="nucleotide sequence ID" value="NZ_JACSQB010000093.1"/>
</dbReference>
<organism evidence="2 3">
    <name type="scientific">Clostridium faecium</name>
    <dbReference type="NCBI Taxonomy" id="2762223"/>
    <lineage>
        <taxon>Bacteria</taxon>
        <taxon>Bacillati</taxon>
        <taxon>Bacillota</taxon>
        <taxon>Clostridia</taxon>
        <taxon>Eubacteriales</taxon>
        <taxon>Clostridiaceae</taxon>
        <taxon>Clostridium</taxon>
    </lineage>
</organism>
<dbReference type="PROSITE" id="PS51502">
    <property type="entry name" value="S_R_A_B_BARREL"/>
    <property type="match status" value="1"/>
</dbReference>
<evidence type="ECO:0000259" key="1">
    <source>
        <dbReference type="PROSITE" id="PS51502"/>
    </source>
</evidence>
<proteinExistence type="predicted"/>
<dbReference type="PANTHER" id="PTHR37832:SF1">
    <property type="entry name" value="STRESS-RESPONSE A_B BARREL DOMAIN-CONTAINING PROTEIN"/>
    <property type="match status" value="1"/>
</dbReference>
<name>A0ABR8YTT6_9CLOT</name>
<evidence type="ECO:0000313" key="2">
    <source>
        <dbReference type="EMBL" id="MBD8047691.1"/>
    </source>
</evidence>
<comment type="caution">
    <text evidence="2">The sequence shown here is derived from an EMBL/GenBank/DDBJ whole genome shotgun (WGS) entry which is preliminary data.</text>
</comment>
<gene>
    <name evidence="2" type="ORF">H9637_11670</name>
</gene>